<proteinExistence type="predicted"/>
<evidence type="ECO:0000256" key="1">
    <source>
        <dbReference type="SAM" id="MobiDB-lite"/>
    </source>
</evidence>
<reference evidence="3 4" key="1">
    <citation type="submission" date="2013-01" db="EMBL/GenBank/DDBJ databases">
        <title>The Genome Sequence of Clostridium colicanis 209318.</title>
        <authorList>
            <consortium name="The Broad Institute Genome Sequencing Platform"/>
            <person name="Earl A."/>
            <person name="Ward D."/>
            <person name="Feldgarden M."/>
            <person name="Gevers D."/>
            <person name="Courvalin P."/>
            <person name="Lambert T."/>
            <person name="Walker B."/>
            <person name="Young S.K."/>
            <person name="Zeng Q."/>
            <person name="Gargeya S."/>
            <person name="Fitzgerald M."/>
            <person name="Haas B."/>
            <person name="Abouelleil A."/>
            <person name="Alvarado L."/>
            <person name="Arachchi H.M."/>
            <person name="Berlin A.M."/>
            <person name="Chapman S.B."/>
            <person name="Dewar J."/>
            <person name="Goldberg J."/>
            <person name="Griggs A."/>
            <person name="Gujja S."/>
            <person name="Hansen M."/>
            <person name="Howarth C."/>
            <person name="Imamovic A."/>
            <person name="Larimer J."/>
            <person name="McCowan C."/>
            <person name="Murphy C."/>
            <person name="Neiman D."/>
            <person name="Pearson M."/>
            <person name="Priest M."/>
            <person name="Roberts A."/>
            <person name="Saif S."/>
            <person name="Shea T."/>
            <person name="Sisk P."/>
            <person name="Sykes S."/>
            <person name="Wortman J."/>
            <person name="Nusbaum C."/>
            <person name="Birren B."/>
        </authorList>
    </citation>
    <scope>NUCLEOTIDE SEQUENCE [LARGE SCALE GENOMIC DNA]</scope>
    <source>
        <strain evidence="3 4">209318</strain>
    </source>
</reference>
<keyword evidence="2" id="KW-1133">Transmembrane helix</keyword>
<dbReference type="AlphaFoldDB" id="N9Y0H4"/>
<gene>
    <name evidence="3" type="ORF">HMPREF1092_02046</name>
</gene>
<feature type="transmembrane region" description="Helical" evidence="2">
    <location>
        <begin position="6"/>
        <end position="25"/>
    </location>
</feature>
<dbReference type="HOGENOM" id="CLU_1092832_0_0_9"/>
<evidence type="ECO:0000256" key="2">
    <source>
        <dbReference type="SAM" id="Phobius"/>
    </source>
</evidence>
<dbReference type="Proteomes" id="UP000013097">
    <property type="component" value="Unassembled WGS sequence"/>
</dbReference>
<keyword evidence="2" id="KW-0812">Transmembrane</keyword>
<feature type="compositionally biased region" description="Low complexity" evidence="1">
    <location>
        <begin position="53"/>
        <end position="74"/>
    </location>
</feature>
<accession>N9Y0H4</accession>
<evidence type="ECO:0000313" key="4">
    <source>
        <dbReference type="Proteomes" id="UP000013097"/>
    </source>
</evidence>
<organism evidence="3 4">
    <name type="scientific">Clostridium thermobutyricum</name>
    <dbReference type="NCBI Taxonomy" id="29372"/>
    <lineage>
        <taxon>Bacteria</taxon>
        <taxon>Bacillati</taxon>
        <taxon>Bacillota</taxon>
        <taxon>Clostridia</taxon>
        <taxon>Eubacteriales</taxon>
        <taxon>Clostridiaceae</taxon>
        <taxon>Clostridium</taxon>
    </lineage>
</organism>
<feature type="compositionally biased region" description="Polar residues" evidence="1">
    <location>
        <begin position="75"/>
        <end position="115"/>
    </location>
</feature>
<comment type="caution">
    <text evidence="3">The sequence shown here is derived from an EMBL/GenBank/DDBJ whole genome shotgun (WGS) entry which is preliminary data.</text>
</comment>
<keyword evidence="2" id="KW-0472">Membrane</keyword>
<sequence length="298" mass="33062">MKKIISIIVVIIIVILGFLGLYFVMKKNIKNNSSKQDVVVSENKTSKESNEVNKSVTSNNAKNNTKNLNKDNSSQNAKSNTGNVNEGSNTRNVNEGSNTQNGNLSNNTKSSVKAETLSSNKVYNSQANNNQNGYAAAYQYYPSSKLSNGPVNDTQLAEIMRKWLLTDQYGYSGFFDAVGTMWAKPWLDNIPNSALVDSFKEVNGDNSLNNPITAKELFDASKVFTYAQEKKPIPFTTEQATQYIIQMLKSDNYYSDVTKVVLHKGNEGGGLYYVYVKQTGNKNPYWYVNTNTGYATGV</sequence>
<dbReference type="PATRIC" id="fig|999411.4.peg.2012"/>
<keyword evidence="4" id="KW-1185">Reference proteome</keyword>
<dbReference type="RefSeq" id="WP_002598539.1">
    <property type="nucleotide sequence ID" value="NZ_KB850956.1"/>
</dbReference>
<feature type="region of interest" description="Disordered" evidence="1">
    <location>
        <begin position="33"/>
        <end position="115"/>
    </location>
</feature>
<dbReference type="EMBL" id="AGYT01000009">
    <property type="protein sequence ID" value="ENZ01337.1"/>
    <property type="molecule type" value="Genomic_DNA"/>
</dbReference>
<protein>
    <submittedName>
        <fullName evidence="3">Uncharacterized protein</fullName>
    </submittedName>
</protein>
<evidence type="ECO:0000313" key="3">
    <source>
        <dbReference type="EMBL" id="ENZ01337.1"/>
    </source>
</evidence>
<name>N9Y0H4_9CLOT</name>